<dbReference type="Proteomes" id="UP000315235">
    <property type="component" value="Unassembled WGS sequence"/>
</dbReference>
<dbReference type="AlphaFoldDB" id="A0A553H365"/>
<dbReference type="Pfam" id="PF01266">
    <property type="entry name" value="DAO"/>
    <property type="match status" value="1"/>
</dbReference>
<evidence type="ECO:0000256" key="1">
    <source>
        <dbReference type="ARBA" id="ARBA00023002"/>
    </source>
</evidence>
<dbReference type="PANTHER" id="PTHR13847:SF281">
    <property type="entry name" value="FAD DEPENDENT OXIDOREDUCTASE DOMAIN-CONTAINING PROTEIN"/>
    <property type="match status" value="1"/>
</dbReference>
<reference evidence="3 4" key="1">
    <citation type="submission" date="2019-07" db="EMBL/GenBank/DDBJ databases">
        <title>Pseudomonas mangiferae sp. nov., isolated from bark of mango tree in Thailand.</title>
        <authorList>
            <person name="Srisuk N."/>
            <person name="Anurat P."/>
        </authorList>
    </citation>
    <scope>NUCLEOTIDE SEQUENCE [LARGE SCALE GENOMIC DNA]</scope>
    <source>
        <strain evidence="3 4">DMKU_BBB3-04</strain>
    </source>
</reference>
<name>A0A553H365_9PSED</name>
<sequence>MPARSACWRCVPRPSSSPCSGSPWRRRWSTRAMPDDGLKQWLAAPSVWQLDAGEAPRQDTPLPRRVDLAVLGAGLGGLSAALHGLEAGCSVCVLEAQRVGAGASGRNSGFVVPAPSRQTPASLERLLGEAAGPFVRGLQEAGTRLLQGPGASAVQGWAQPWDGEVDPAAVVRLADDWRRLGVEARAADRDALQARIGTDRYAGGLCFERGGQIDPYAAAQGLAERVRQAGGSLVEGCPALTLRPRGEGYLIRTPQGDLLADRVLVAGNAYGREASATTRRAISPLALVLATFAGDVPGEPLPFSDNRKDIWFFRRLADGRLLTGCFALPGLDRRQCEALLGQRIRHLYGVEPGPLQHVWAGWVGLTLNALPRIESRDARLLHWSGCNGRGLALSSLMGRLLVERLLGGDGLGLPPAAPSPWQGMPLLGWLGRLAIALDRRQRHRGLPAPVVSLSAS</sequence>
<keyword evidence="4" id="KW-1185">Reference proteome</keyword>
<organism evidence="3 4">
    <name type="scientific">Pseudomonas mangiferae</name>
    <dbReference type="NCBI Taxonomy" id="2593654"/>
    <lineage>
        <taxon>Bacteria</taxon>
        <taxon>Pseudomonadati</taxon>
        <taxon>Pseudomonadota</taxon>
        <taxon>Gammaproteobacteria</taxon>
        <taxon>Pseudomonadales</taxon>
        <taxon>Pseudomonadaceae</taxon>
        <taxon>Pseudomonas</taxon>
    </lineage>
</organism>
<keyword evidence="1" id="KW-0560">Oxidoreductase</keyword>
<proteinExistence type="predicted"/>
<dbReference type="InterPro" id="IPR036188">
    <property type="entry name" value="FAD/NAD-bd_sf"/>
</dbReference>
<feature type="domain" description="FAD dependent oxidoreductase" evidence="2">
    <location>
        <begin position="67"/>
        <end position="404"/>
    </location>
</feature>
<dbReference type="InterPro" id="IPR006076">
    <property type="entry name" value="FAD-dep_OxRdtase"/>
</dbReference>
<accession>A0A553H365</accession>
<dbReference type="GO" id="GO:0016491">
    <property type="term" value="F:oxidoreductase activity"/>
    <property type="evidence" value="ECO:0007669"/>
    <property type="project" value="UniProtKB-KW"/>
</dbReference>
<dbReference type="Gene3D" id="3.50.50.60">
    <property type="entry name" value="FAD/NAD(P)-binding domain"/>
    <property type="match status" value="1"/>
</dbReference>
<evidence type="ECO:0000313" key="3">
    <source>
        <dbReference type="EMBL" id="TRX76191.1"/>
    </source>
</evidence>
<gene>
    <name evidence="3" type="ORF">FM069_03105</name>
</gene>
<dbReference type="GO" id="GO:0005737">
    <property type="term" value="C:cytoplasm"/>
    <property type="evidence" value="ECO:0007669"/>
    <property type="project" value="TreeGrafter"/>
</dbReference>
<dbReference type="EMBL" id="VJOY01000002">
    <property type="protein sequence ID" value="TRX76191.1"/>
    <property type="molecule type" value="Genomic_DNA"/>
</dbReference>
<dbReference type="OrthoDB" id="9342835at2"/>
<dbReference type="Gene3D" id="3.30.9.10">
    <property type="entry name" value="D-Amino Acid Oxidase, subunit A, domain 2"/>
    <property type="match status" value="1"/>
</dbReference>
<evidence type="ECO:0000259" key="2">
    <source>
        <dbReference type="Pfam" id="PF01266"/>
    </source>
</evidence>
<dbReference type="PANTHER" id="PTHR13847">
    <property type="entry name" value="SARCOSINE DEHYDROGENASE-RELATED"/>
    <property type="match status" value="1"/>
</dbReference>
<protein>
    <submittedName>
        <fullName evidence="3">FAD-binding oxidoreductase</fullName>
    </submittedName>
</protein>
<comment type="caution">
    <text evidence="3">The sequence shown here is derived from an EMBL/GenBank/DDBJ whole genome shotgun (WGS) entry which is preliminary data.</text>
</comment>
<dbReference type="SUPFAM" id="SSF51905">
    <property type="entry name" value="FAD/NAD(P)-binding domain"/>
    <property type="match status" value="1"/>
</dbReference>
<evidence type="ECO:0000313" key="4">
    <source>
        <dbReference type="Proteomes" id="UP000315235"/>
    </source>
</evidence>